<name>A0AAD4UDL4_OVIAM</name>
<dbReference type="InterPro" id="IPR030072">
    <property type="entry name" value="XIRP1/XIRP2"/>
</dbReference>
<accession>A0AAD4UDL4</accession>
<dbReference type="GO" id="GO:0007015">
    <property type="term" value="P:actin filament organization"/>
    <property type="evidence" value="ECO:0007669"/>
    <property type="project" value="TreeGrafter"/>
</dbReference>
<evidence type="ECO:0000256" key="1">
    <source>
        <dbReference type="SAM" id="MobiDB-lite"/>
    </source>
</evidence>
<dbReference type="PANTHER" id="PTHR22591:SF1">
    <property type="entry name" value="XIN ACTIN-BINDING REPEAT-CONTAINING PROTEIN 2"/>
    <property type="match status" value="1"/>
</dbReference>
<proteinExistence type="predicted"/>
<organism evidence="2 3">
    <name type="scientific">Ovis ammon polii</name>
    <dbReference type="NCBI Taxonomy" id="230172"/>
    <lineage>
        <taxon>Eukaryota</taxon>
        <taxon>Metazoa</taxon>
        <taxon>Chordata</taxon>
        <taxon>Craniata</taxon>
        <taxon>Vertebrata</taxon>
        <taxon>Euteleostomi</taxon>
        <taxon>Mammalia</taxon>
        <taxon>Eutheria</taxon>
        <taxon>Laurasiatheria</taxon>
        <taxon>Artiodactyla</taxon>
        <taxon>Ruminantia</taxon>
        <taxon>Pecora</taxon>
        <taxon>Bovidae</taxon>
        <taxon>Caprinae</taxon>
        <taxon>Ovis</taxon>
    </lineage>
</organism>
<reference evidence="2" key="1">
    <citation type="submission" date="2022-03" db="EMBL/GenBank/DDBJ databases">
        <title>Genomic analyses of argali, domestic sheep and their hybrids provide insights into chromosomal evolution, heterosis and genetic basis of agronomic traits.</title>
        <authorList>
            <person name="Li M."/>
        </authorList>
    </citation>
    <scope>NUCLEOTIDE SEQUENCE</scope>
    <source>
        <strain evidence="2">CAU-MHL-2022a</strain>
        <tissue evidence="2">Skin</tissue>
    </source>
</reference>
<dbReference type="PANTHER" id="PTHR22591">
    <property type="entry name" value="XIN"/>
    <property type="match status" value="1"/>
</dbReference>
<dbReference type="GO" id="GO:0005925">
    <property type="term" value="C:focal adhesion"/>
    <property type="evidence" value="ECO:0007669"/>
    <property type="project" value="TreeGrafter"/>
</dbReference>
<dbReference type="GO" id="GO:0001725">
    <property type="term" value="C:stress fiber"/>
    <property type="evidence" value="ECO:0007669"/>
    <property type="project" value="TreeGrafter"/>
</dbReference>
<sequence length="191" mass="21348">MIFPGETSDFELIDLQEVEIERNLCSPAFKSHLGSQSDDSVKDSGKKDKETPFDKISSESSHSHTFEVTAGPTKPASVFAEDTAVQSKSVSDLQEVVSLKERMARYQAAVSRGDCRSFSANMLEESEMCTVPGGLARVKKQFEKDKSASSSNTFTQYQYQHQNRSEQIKLKHYSAAYFDEFSVCLKSSKIE</sequence>
<protein>
    <submittedName>
        <fullName evidence="2">Uncharacterized protein</fullName>
    </submittedName>
</protein>
<dbReference type="GO" id="GO:0051015">
    <property type="term" value="F:actin filament binding"/>
    <property type="evidence" value="ECO:0007669"/>
    <property type="project" value="TreeGrafter"/>
</dbReference>
<evidence type="ECO:0000313" key="3">
    <source>
        <dbReference type="Proteomes" id="UP001214576"/>
    </source>
</evidence>
<feature type="region of interest" description="Disordered" evidence="1">
    <location>
        <begin position="29"/>
        <end position="73"/>
    </location>
</feature>
<dbReference type="Proteomes" id="UP001214576">
    <property type="component" value="Unassembled WGS sequence"/>
</dbReference>
<feature type="compositionally biased region" description="Basic and acidic residues" evidence="1">
    <location>
        <begin position="39"/>
        <end position="65"/>
    </location>
</feature>
<gene>
    <name evidence="2" type="ORF">MG293_004397</name>
</gene>
<evidence type="ECO:0000313" key="2">
    <source>
        <dbReference type="EMBL" id="KAI4544131.1"/>
    </source>
</evidence>
<dbReference type="EMBL" id="JAKZEL010000004">
    <property type="protein sequence ID" value="KAI4544131.1"/>
    <property type="molecule type" value="Genomic_DNA"/>
</dbReference>
<keyword evidence="3" id="KW-1185">Reference proteome</keyword>
<dbReference type="AlphaFoldDB" id="A0AAD4UDL4"/>
<comment type="caution">
    <text evidence="2">The sequence shown here is derived from an EMBL/GenBank/DDBJ whole genome shotgun (WGS) entry which is preliminary data.</text>
</comment>